<comment type="caution">
    <text evidence="1">The sequence shown here is derived from an EMBL/GenBank/DDBJ whole genome shotgun (WGS) entry which is preliminary data.</text>
</comment>
<dbReference type="EMBL" id="LAZR01013730">
    <property type="protein sequence ID" value="KKM20609.1"/>
    <property type="molecule type" value="Genomic_DNA"/>
</dbReference>
<gene>
    <name evidence="1" type="ORF">LCGC14_1643740</name>
</gene>
<protein>
    <submittedName>
        <fullName evidence="1">Uncharacterized protein</fullName>
    </submittedName>
</protein>
<dbReference type="AlphaFoldDB" id="A0A0F9ILF2"/>
<sequence length="197" mass="22139">MAVSETSICNMALGILGGKLINSFDDDTSPAAIRCRLFYGPTRDALLRSHAWRFASARKVLIQDDTDPVYEWDNQFILPVDLLRVKSIYENRFSDENIHSYALEGERFLTNDSTVSLRYVKKVTDTSKFDPLFVKVFVLLLADELIGPVAGGDKRIQKKIDDALAKLMPAVRALDSQETNTIGEGELETWNDARYSG</sequence>
<proteinExistence type="predicted"/>
<reference evidence="1" key="1">
    <citation type="journal article" date="2015" name="Nature">
        <title>Complex archaea that bridge the gap between prokaryotes and eukaryotes.</title>
        <authorList>
            <person name="Spang A."/>
            <person name="Saw J.H."/>
            <person name="Jorgensen S.L."/>
            <person name="Zaremba-Niedzwiedzka K."/>
            <person name="Martijn J."/>
            <person name="Lind A.E."/>
            <person name="van Eijk R."/>
            <person name="Schleper C."/>
            <person name="Guy L."/>
            <person name="Ettema T.J."/>
        </authorList>
    </citation>
    <scope>NUCLEOTIDE SEQUENCE</scope>
</reference>
<name>A0A0F9ILF2_9ZZZZ</name>
<organism evidence="1">
    <name type="scientific">marine sediment metagenome</name>
    <dbReference type="NCBI Taxonomy" id="412755"/>
    <lineage>
        <taxon>unclassified sequences</taxon>
        <taxon>metagenomes</taxon>
        <taxon>ecological metagenomes</taxon>
    </lineage>
</organism>
<evidence type="ECO:0000313" key="1">
    <source>
        <dbReference type="EMBL" id="KKM20609.1"/>
    </source>
</evidence>
<accession>A0A0F9ILF2</accession>